<feature type="region of interest" description="Disordered" evidence="1">
    <location>
        <begin position="114"/>
        <end position="177"/>
    </location>
</feature>
<feature type="compositionally biased region" description="Basic and acidic residues" evidence="1">
    <location>
        <begin position="38"/>
        <end position="54"/>
    </location>
</feature>
<dbReference type="Proteomes" id="UP000504607">
    <property type="component" value="Chromosome 16"/>
</dbReference>
<dbReference type="InParanoid" id="A0A6I9SBA1"/>
<evidence type="ECO:0000313" key="3">
    <source>
        <dbReference type="RefSeq" id="XP_010940853.1"/>
    </source>
</evidence>
<dbReference type="AlphaFoldDB" id="A0A6I9SBA1"/>
<organism evidence="2 3">
    <name type="scientific">Elaeis guineensis var. tenera</name>
    <name type="common">Oil palm</name>
    <dbReference type="NCBI Taxonomy" id="51953"/>
    <lineage>
        <taxon>Eukaryota</taxon>
        <taxon>Viridiplantae</taxon>
        <taxon>Streptophyta</taxon>
        <taxon>Embryophyta</taxon>
        <taxon>Tracheophyta</taxon>
        <taxon>Spermatophyta</taxon>
        <taxon>Magnoliopsida</taxon>
        <taxon>Liliopsida</taxon>
        <taxon>Arecaceae</taxon>
        <taxon>Arecoideae</taxon>
        <taxon>Cocoseae</taxon>
        <taxon>Elaeidinae</taxon>
        <taxon>Elaeis</taxon>
    </lineage>
</organism>
<evidence type="ECO:0000256" key="1">
    <source>
        <dbReference type="SAM" id="MobiDB-lite"/>
    </source>
</evidence>
<sequence>MGVVYPVRGAASRRLGAQSGGSGDAGQGIGEASQGLGARRDSRWLGEARSDGGGKRGAGGSQREVVGGSERRSELRDERSDGFLQFQMEFFTDKGGGGSGMGVVYPVRGAASRRLGTRSGGNGDAGQEIGEASQGLGARRDSRWLGEAGSDDGEKGGLEVARGRRLGALRGGQSSEM</sequence>
<dbReference type="RefSeq" id="XP_010940853.1">
    <property type="nucleotide sequence ID" value="XM_010942551.1"/>
</dbReference>
<reference evidence="3" key="1">
    <citation type="submission" date="2025-08" db="UniProtKB">
        <authorList>
            <consortium name="RefSeq"/>
        </authorList>
    </citation>
    <scope>IDENTIFICATION</scope>
</reference>
<feature type="region of interest" description="Disordered" evidence="1">
    <location>
        <begin position="1"/>
        <end position="80"/>
    </location>
</feature>
<name>A0A6I9SBA1_ELAGV</name>
<proteinExistence type="predicted"/>
<accession>A0A6I9SBA1</accession>
<feature type="compositionally biased region" description="Low complexity" evidence="1">
    <location>
        <begin position="166"/>
        <end position="177"/>
    </location>
</feature>
<evidence type="ECO:0000313" key="2">
    <source>
        <dbReference type="Proteomes" id="UP000504607"/>
    </source>
</evidence>
<keyword evidence="2" id="KW-1185">Reference proteome</keyword>
<feature type="compositionally biased region" description="Gly residues" evidence="1">
    <location>
        <begin position="18"/>
        <end position="29"/>
    </location>
</feature>
<feature type="compositionally biased region" description="Basic and acidic residues" evidence="1">
    <location>
        <begin position="69"/>
        <end position="80"/>
    </location>
</feature>
<protein>
    <submittedName>
        <fullName evidence="3">ATP-dependent RNA helicase bel-like</fullName>
    </submittedName>
</protein>
<gene>
    <name evidence="3" type="primary">LOC105059299</name>
</gene>